<reference evidence="3" key="1">
    <citation type="journal article" date="2020" name="Stud. Mycol.">
        <title>101 Dothideomycetes genomes: a test case for predicting lifestyles and emergence of pathogens.</title>
        <authorList>
            <person name="Haridas S."/>
            <person name="Albert R."/>
            <person name="Binder M."/>
            <person name="Bloem J."/>
            <person name="Labutti K."/>
            <person name="Salamov A."/>
            <person name="Andreopoulos B."/>
            <person name="Baker S."/>
            <person name="Barry K."/>
            <person name="Bills G."/>
            <person name="Bluhm B."/>
            <person name="Cannon C."/>
            <person name="Castanera R."/>
            <person name="Culley D."/>
            <person name="Daum C."/>
            <person name="Ezra D."/>
            <person name="Gonzalez J."/>
            <person name="Henrissat B."/>
            <person name="Kuo A."/>
            <person name="Liang C."/>
            <person name="Lipzen A."/>
            <person name="Lutzoni F."/>
            <person name="Magnuson J."/>
            <person name="Mondo S."/>
            <person name="Nolan M."/>
            <person name="Ohm R."/>
            <person name="Pangilinan J."/>
            <person name="Park H.-J."/>
            <person name="Ramirez L."/>
            <person name="Alfaro M."/>
            <person name="Sun H."/>
            <person name="Tritt A."/>
            <person name="Yoshinaga Y."/>
            <person name="Zwiers L.-H."/>
            <person name="Turgeon B."/>
            <person name="Goodwin S."/>
            <person name="Spatafora J."/>
            <person name="Crous P."/>
            <person name="Grigoriev I."/>
        </authorList>
    </citation>
    <scope>NUCLEOTIDE SEQUENCE</scope>
    <source>
        <strain evidence="3">CBS 161.51</strain>
    </source>
</reference>
<feature type="region of interest" description="Disordered" evidence="1">
    <location>
        <begin position="1"/>
        <end position="24"/>
    </location>
</feature>
<evidence type="ECO:0000259" key="2">
    <source>
        <dbReference type="Pfam" id="PF06985"/>
    </source>
</evidence>
<dbReference type="InterPro" id="IPR010730">
    <property type="entry name" value="HET"/>
</dbReference>
<dbReference type="Pfam" id="PF06985">
    <property type="entry name" value="HET"/>
    <property type="match status" value="1"/>
</dbReference>
<dbReference type="PANTHER" id="PTHR24148:SF64">
    <property type="entry name" value="HETEROKARYON INCOMPATIBILITY DOMAIN-CONTAINING PROTEIN"/>
    <property type="match status" value="1"/>
</dbReference>
<proteinExistence type="predicted"/>
<dbReference type="Proteomes" id="UP000800038">
    <property type="component" value="Unassembled WGS sequence"/>
</dbReference>
<evidence type="ECO:0000313" key="4">
    <source>
        <dbReference type="Proteomes" id="UP000800038"/>
    </source>
</evidence>
<dbReference type="InterPro" id="IPR052895">
    <property type="entry name" value="HetReg/Transcr_Mod"/>
</dbReference>
<evidence type="ECO:0000313" key="3">
    <source>
        <dbReference type="EMBL" id="KAF1942838.1"/>
    </source>
</evidence>
<protein>
    <submittedName>
        <fullName evidence="3">HET-domain-containing protein</fullName>
    </submittedName>
</protein>
<name>A0A6A5SSX9_9PLEO</name>
<gene>
    <name evidence="3" type="ORF">EJ02DRAFT_421809</name>
</gene>
<accession>A0A6A5SSX9</accession>
<keyword evidence="4" id="KW-1185">Reference proteome</keyword>
<feature type="region of interest" description="Disordered" evidence="1">
    <location>
        <begin position="301"/>
        <end position="342"/>
    </location>
</feature>
<dbReference type="OrthoDB" id="3477286at2759"/>
<feature type="domain" description="Heterokaryon incompatibility" evidence="2">
    <location>
        <begin position="78"/>
        <end position="220"/>
    </location>
</feature>
<organism evidence="3 4">
    <name type="scientific">Clathrospora elynae</name>
    <dbReference type="NCBI Taxonomy" id="706981"/>
    <lineage>
        <taxon>Eukaryota</taxon>
        <taxon>Fungi</taxon>
        <taxon>Dikarya</taxon>
        <taxon>Ascomycota</taxon>
        <taxon>Pezizomycotina</taxon>
        <taxon>Dothideomycetes</taxon>
        <taxon>Pleosporomycetidae</taxon>
        <taxon>Pleosporales</taxon>
        <taxon>Diademaceae</taxon>
        <taxon>Clathrospora</taxon>
    </lineage>
</organism>
<dbReference type="PANTHER" id="PTHR24148">
    <property type="entry name" value="ANKYRIN REPEAT DOMAIN-CONTAINING PROTEIN 39 HOMOLOG-RELATED"/>
    <property type="match status" value="1"/>
</dbReference>
<dbReference type="EMBL" id="ML976031">
    <property type="protein sequence ID" value="KAF1942838.1"/>
    <property type="molecule type" value="Genomic_DNA"/>
</dbReference>
<evidence type="ECO:0000256" key="1">
    <source>
        <dbReference type="SAM" id="MobiDB-lite"/>
    </source>
</evidence>
<feature type="compositionally biased region" description="Low complexity" evidence="1">
    <location>
        <begin position="305"/>
        <end position="323"/>
    </location>
</feature>
<dbReference type="AlphaFoldDB" id="A0A6A5SSX9"/>
<sequence length="401" mass="45840">MAVIARRRAQGSQRDVDLPKPFQRPRKDREYKTYNYDALPKSRGAIRLLNLYSSEKPEPGILCELITPKEDHKNQFRYEALTWCWGTAGKTDHIRVQRKGKTYAKPVSPDLVAALKALRHPTRNRYLWIDMVCIDQDNLDEKNHQVEMMDEIYGKADRVCIWLGEANDSSRMALDFIKHEVSHLHSFDDLCNSKDASKKWVALLDLMQRLWFSRRWVVQEIALARKAMIYCGHDKISWKKFAIAVELFVEVETATHRLSEAMKKDRQYRYVPSYFEFVSALGASLLVEATERLFRDYKEEHTVDPDLSSDPGSDSGSDSSSEASESHDSVSARSSSSSNLQKEVTNVPINRIQPLLNLEYLVSSLTIFDTTVAHDTIYALLAIVKDTTPRAVRSSAGDSSE</sequence>